<evidence type="ECO:0000313" key="6">
    <source>
        <dbReference type="EMBL" id="GAN79233.1"/>
    </source>
</evidence>
<comment type="caution">
    <text evidence="6">The sequence shown here is derived from an EMBL/GenBank/DDBJ whole genome shotgun (WGS) entry which is preliminary data.</text>
</comment>
<sequence length="111" mass="11853">MGPRRIKLGVLADVPEGGAVGLAPSGNDDKVIALKRGDKLFLYKNDCPHNHRPLELKRHHFLSPGGAHITCFAHSAHFSPETGLCFAGPCAGQSLTAVPFSVIDGEIWAEI</sequence>
<dbReference type="OrthoDB" id="9800776at2"/>
<organism evidence="6 7">
    <name type="scientific">Acidocella aminolytica 101 = DSM 11237</name>
    <dbReference type="NCBI Taxonomy" id="1120923"/>
    <lineage>
        <taxon>Bacteria</taxon>
        <taxon>Pseudomonadati</taxon>
        <taxon>Pseudomonadota</taxon>
        <taxon>Alphaproteobacteria</taxon>
        <taxon>Acetobacterales</taxon>
        <taxon>Acidocellaceae</taxon>
        <taxon>Acidocella</taxon>
    </lineage>
</organism>
<protein>
    <submittedName>
        <fullName evidence="6">Rieske (2Fe-2S)</fullName>
    </submittedName>
</protein>
<keyword evidence="3" id="KW-0408">Iron</keyword>
<dbReference type="GO" id="GO:0051537">
    <property type="term" value="F:2 iron, 2 sulfur cluster binding"/>
    <property type="evidence" value="ECO:0007669"/>
    <property type="project" value="UniProtKB-KW"/>
</dbReference>
<dbReference type="PANTHER" id="PTHR40261">
    <property type="match status" value="1"/>
</dbReference>
<dbReference type="Gene3D" id="2.102.10.10">
    <property type="entry name" value="Rieske [2Fe-2S] iron-sulphur domain"/>
    <property type="match status" value="1"/>
</dbReference>
<dbReference type="Proteomes" id="UP000032668">
    <property type="component" value="Unassembled WGS sequence"/>
</dbReference>
<gene>
    <name evidence="6" type="ORF">Aam_019_013</name>
</gene>
<reference evidence="6 7" key="1">
    <citation type="submission" date="2012-11" db="EMBL/GenBank/DDBJ databases">
        <title>Whole genome sequence of Acidocella aminolytica 101 = DSM 11237.</title>
        <authorList>
            <person name="Azuma Y."/>
            <person name="Higashiura N."/>
            <person name="Hirakawa H."/>
            <person name="Matsushita K."/>
        </authorList>
    </citation>
    <scope>NUCLEOTIDE SEQUENCE [LARGE SCALE GENOMIC DNA]</scope>
    <source>
        <strain evidence="7">101 / DSM 11237</strain>
    </source>
</reference>
<dbReference type="InterPro" id="IPR036922">
    <property type="entry name" value="Rieske_2Fe-2S_sf"/>
</dbReference>
<evidence type="ECO:0000256" key="3">
    <source>
        <dbReference type="ARBA" id="ARBA00023004"/>
    </source>
</evidence>
<evidence type="ECO:0000259" key="5">
    <source>
        <dbReference type="PROSITE" id="PS51296"/>
    </source>
</evidence>
<dbReference type="Pfam" id="PF00355">
    <property type="entry name" value="Rieske"/>
    <property type="match status" value="1"/>
</dbReference>
<dbReference type="STRING" id="1120923.SAMN02746095_03527"/>
<dbReference type="SUPFAM" id="SSF50022">
    <property type="entry name" value="ISP domain"/>
    <property type="match status" value="1"/>
</dbReference>
<evidence type="ECO:0000256" key="1">
    <source>
        <dbReference type="ARBA" id="ARBA00022714"/>
    </source>
</evidence>
<keyword evidence="7" id="KW-1185">Reference proteome</keyword>
<dbReference type="PANTHER" id="PTHR40261:SF1">
    <property type="entry name" value="RIESKE DOMAIN-CONTAINING PROTEIN"/>
    <property type="match status" value="1"/>
</dbReference>
<dbReference type="EMBL" id="BANC01000019">
    <property type="protein sequence ID" value="GAN79233.1"/>
    <property type="molecule type" value="Genomic_DNA"/>
</dbReference>
<dbReference type="PROSITE" id="PS51296">
    <property type="entry name" value="RIESKE"/>
    <property type="match status" value="1"/>
</dbReference>
<proteinExistence type="predicted"/>
<evidence type="ECO:0000256" key="2">
    <source>
        <dbReference type="ARBA" id="ARBA00022723"/>
    </source>
</evidence>
<dbReference type="RefSeq" id="WP_048877700.1">
    <property type="nucleotide sequence ID" value="NZ_BANC01000019.1"/>
</dbReference>
<name>A0A0D6PDF9_9PROT</name>
<dbReference type="InterPro" id="IPR017941">
    <property type="entry name" value="Rieske_2Fe-2S"/>
</dbReference>
<evidence type="ECO:0000256" key="4">
    <source>
        <dbReference type="ARBA" id="ARBA00023014"/>
    </source>
</evidence>
<feature type="domain" description="Rieske" evidence="5">
    <location>
        <begin position="6"/>
        <end position="109"/>
    </location>
</feature>
<keyword evidence="4" id="KW-0411">Iron-sulfur</keyword>
<keyword evidence="2" id="KW-0479">Metal-binding</keyword>
<keyword evidence="1" id="KW-0001">2Fe-2S</keyword>
<dbReference type="GO" id="GO:0046872">
    <property type="term" value="F:metal ion binding"/>
    <property type="evidence" value="ECO:0007669"/>
    <property type="project" value="UniProtKB-KW"/>
</dbReference>
<evidence type="ECO:0000313" key="7">
    <source>
        <dbReference type="Proteomes" id="UP000032668"/>
    </source>
</evidence>
<accession>A0A0D6PDF9</accession>
<dbReference type="AlphaFoldDB" id="A0A0D6PDF9"/>